<feature type="region of interest" description="Disordered" evidence="1">
    <location>
        <begin position="260"/>
        <end position="283"/>
    </location>
</feature>
<accession>A0A8S9YHN3</accession>
<keyword evidence="3" id="KW-1185">Reference proteome</keyword>
<gene>
    <name evidence="2" type="ORF">EG68_10302</name>
</gene>
<organism evidence="2 3">
    <name type="scientific">Paragonimus skrjabini miyazakii</name>
    <dbReference type="NCBI Taxonomy" id="59628"/>
    <lineage>
        <taxon>Eukaryota</taxon>
        <taxon>Metazoa</taxon>
        <taxon>Spiralia</taxon>
        <taxon>Lophotrochozoa</taxon>
        <taxon>Platyhelminthes</taxon>
        <taxon>Trematoda</taxon>
        <taxon>Digenea</taxon>
        <taxon>Plagiorchiida</taxon>
        <taxon>Troglotremata</taxon>
        <taxon>Troglotrematidae</taxon>
        <taxon>Paragonimus</taxon>
    </lineage>
</organism>
<name>A0A8S9YHN3_9TREM</name>
<feature type="compositionally biased region" description="Low complexity" evidence="1">
    <location>
        <begin position="310"/>
        <end position="319"/>
    </location>
</feature>
<feature type="compositionally biased region" description="Basic residues" evidence="1">
    <location>
        <begin position="357"/>
        <end position="370"/>
    </location>
</feature>
<proteinExistence type="predicted"/>
<feature type="region of interest" description="Disordered" evidence="1">
    <location>
        <begin position="1221"/>
        <end position="1248"/>
    </location>
</feature>
<feature type="region of interest" description="Disordered" evidence="1">
    <location>
        <begin position="1145"/>
        <end position="1165"/>
    </location>
</feature>
<reference evidence="2" key="1">
    <citation type="submission" date="2019-07" db="EMBL/GenBank/DDBJ databases">
        <title>Annotation for the trematode Paragonimus miyazaki's.</title>
        <authorList>
            <person name="Choi Y.-J."/>
        </authorList>
    </citation>
    <scope>NUCLEOTIDE SEQUENCE</scope>
    <source>
        <strain evidence="2">Japan</strain>
    </source>
</reference>
<feature type="compositionally biased region" description="Low complexity" evidence="1">
    <location>
        <begin position="263"/>
        <end position="274"/>
    </location>
</feature>
<comment type="caution">
    <text evidence="2">The sequence shown here is derived from an EMBL/GenBank/DDBJ whole genome shotgun (WGS) entry which is preliminary data.</text>
</comment>
<evidence type="ECO:0000256" key="1">
    <source>
        <dbReference type="SAM" id="MobiDB-lite"/>
    </source>
</evidence>
<dbReference type="Proteomes" id="UP000822476">
    <property type="component" value="Unassembled WGS sequence"/>
</dbReference>
<dbReference type="EMBL" id="JTDE01022041">
    <property type="protein sequence ID" value="KAF7232144.1"/>
    <property type="molecule type" value="Genomic_DNA"/>
</dbReference>
<evidence type="ECO:0000313" key="3">
    <source>
        <dbReference type="Proteomes" id="UP000822476"/>
    </source>
</evidence>
<feature type="compositionally biased region" description="Basic and acidic residues" evidence="1">
    <location>
        <begin position="1233"/>
        <end position="1248"/>
    </location>
</feature>
<protein>
    <submittedName>
        <fullName evidence="2">Uncharacterized protein</fullName>
    </submittedName>
</protein>
<dbReference type="OrthoDB" id="6228672at2759"/>
<feature type="region of interest" description="Disordered" evidence="1">
    <location>
        <begin position="300"/>
        <end position="370"/>
    </location>
</feature>
<sequence>MSESGQPPVRNIFEAFLTLFKTEKVDDDNATTTNTSAINPTLLTNSRSPSSLVACSSSFYPRIKPESDVTHNRELSSSTTPSTFEVPAVASPTVTTIIEPNCTSALSVDTRCISSPLTLVHSCHSPVISSLQISSVSVIPRSTSESITLNQSLANLDTCSSVVQTSSTAVSSTITSQVTKVITNHLSASTTSSASTPSPVDELQSQASRLNLTFGCLDDLLPQDDPTRSTYVHRKCAQLRYPLPLALAMSKLIPSSKIPTIQSSASNSLPSTSSKRSQFTKNRQPDYGFLEIDASHFSLSLPPNTPQIKPSTSSSVSTRPRTKAQLRVAAQPQMEIDSRPITTEDRPATSCSSESRKRSRRNLHSSKHRTVAARNHGTFLDNVLLRNSSQSLNIQNNSNERTCNSRPFGLMRQPVAKRHPSQPTPISSSTVTHRQSPVILIEDDDQETRTQMSKNIECVNTAPDIESMRLTSTTLLETLLSGDIILTGRTLKLVDSAVLTLSSQDLAPALPGLDQHRPHWISLKFPSDSRPRSTCYLLLGDVSRVICLLLSDSTQTVYLEPLFRHCQRRLQSVSLKYLHLRTPSTYLSLELLAMNNRWLGLDWTTANFSQRLFLVPWPSGALYDKALHLACLQVPTEAVWRTAVSHSLLLRTATLIEQGDFGQKSSNYTNNTHPKSNVDSHKMTIQATRPYSTSASEVDRQTKLLRPISVMAATSYEVPPMRKPPTHLPPSIYRFLQHHNILQDQELIGYETLTKCFRNIVQYLFVNIKSSLVPGISHRKKDIPTNLFTCIFDMHDSLSRCLRPLRDSYASLISAGSCLTARYKLAEVALDDSDQLRIERGRARLFASELAARSNISRIFRQELCPPLNNLIGQLNTASDTLRQICSEEDLMGPFASPAWRWHSRAQCEQSRHFVTNAISAAVSKSPTPFGSLDEFLRLSVHVYEFLDQKLSACLRKLATEIQHFRAGLWATLRAMDSSWIPVYDQPYKAVDMRASEDLKFLTNSLQSQFDVFEAWLREQHNTVLPLIGSQLLELFHAIFKPGDGIENHWDWRLPNTRLFVPFGSKNSHEQGKIQTHLDGLAFRPLPNWPPAVQSVCKTSFSNVLQTVCESIPQISVCSSSLTSETPSIVDKCSLNQTTTSDTLATTDFPTSTGESQQDTHAGVSKRIRIYLSPTGDESASIRSCHADSNGEVEVPRDEPATYDRRRLGRLKRKMKISHAAIARSKNSVSNQAHRDNEQASTEPERHADQELNDHPIPLIASSHIELLEASSVDPDDDGDDQLRIVTPPPPDSYIPDDCTEPATDSGTNLTLFSSSDSATIQTCTESKLVSDALLNTVESSVQKSVLSEVAKGFDQRDALLTVDTSLSPNLCSSSESAELTIVSTETSERAPHSAPALLTSNPQGTDDVILSPEASRPLSDGFDTITTKGTSGTGILDINQVVADLSRLVPWLEQKAKSYQPPGPVTAAVLGQTTSSVSPIAISIDLTTDD</sequence>
<feature type="compositionally biased region" description="Basic and acidic residues" evidence="1">
    <location>
        <begin position="336"/>
        <end position="347"/>
    </location>
</feature>
<evidence type="ECO:0000313" key="2">
    <source>
        <dbReference type="EMBL" id="KAF7232144.1"/>
    </source>
</evidence>
<feature type="compositionally biased region" description="Polar residues" evidence="1">
    <location>
        <begin position="300"/>
        <end position="309"/>
    </location>
</feature>